<dbReference type="InterPro" id="IPR029039">
    <property type="entry name" value="Flavoprotein-like_sf"/>
</dbReference>
<proteinExistence type="inferred from homology"/>
<comment type="cofactor">
    <cofactor evidence="1">
        <name>FMN</name>
        <dbReference type="ChEBI" id="CHEBI:58210"/>
    </cofactor>
</comment>
<evidence type="ECO:0000256" key="5">
    <source>
        <dbReference type="ARBA" id="ARBA00038292"/>
    </source>
</evidence>
<comment type="cofactor">
    <cofactor evidence="2">
        <name>[4Fe-4S] cluster</name>
        <dbReference type="ChEBI" id="CHEBI:49883"/>
    </cofactor>
</comment>
<evidence type="ECO:0000256" key="2">
    <source>
        <dbReference type="ARBA" id="ARBA00001966"/>
    </source>
</evidence>
<dbReference type="InterPro" id="IPR005025">
    <property type="entry name" value="FMN_Rdtase-like_dom"/>
</dbReference>
<dbReference type="Pfam" id="PF03358">
    <property type="entry name" value="FMN_red"/>
    <property type="match status" value="1"/>
</dbReference>
<name>A0A520KW65_9EURY</name>
<dbReference type="AlphaFoldDB" id="A0A520KW65"/>
<dbReference type="InterPro" id="IPR051796">
    <property type="entry name" value="ISF_SsuE-like"/>
</dbReference>
<reference evidence="7 8" key="1">
    <citation type="journal article" date="2019" name="Nat. Microbiol.">
        <title>Wide diversity of methane and short-chain alkane metabolisms in uncultured archaea.</title>
        <authorList>
            <person name="Borrel G."/>
            <person name="Adam P.S."/>
            <person name="McKay L.J."/>
            <person name="Chen L.X."/>
            <person name="Sierra-Garcia I.N."/>
            <person name="Sieber C.M."/>
            <person name="Letourneur Q."/>
            <person name="Ghozlane A."/>
            <person name="Andersen G.L."/>
            <person name="Li W.J."/>
            <person name="Hallam S.J."/>
            <person name="Muyzer G."/>
            <person name="de Oliveira V.M."/>
            <person name="Inskeep W.P."/>
            <person name="Banfield J.F."/>
            <person name="Gribaldo S."/>
        </authorList>
    </citation>
    <scope>NUCLEOTIDE SEQUENCE [LARGE SCALE GENOMIC DNA]</scope>
    <source>
        <strain evidence="7">NM1b</strain>
    </source>
</reference>
<evidence type="ECO:0000313" key="8">
    <source>
        <dbReference type="Proteomes" id="UP000320766"/>
    </source>
</evidence>
<sequence>MKLTVFNGSPRGKESNTAILLEHFLNGFMETEGNSYELEYIVNNKDVGKLVEMFKDVGNVILAFPLYIDCMPGIVKSFIDNLKSLCGRQDNPTIGFMVQGGFPEAYHSRFVERYLEKLAKRLNCQYAGCIVKGGIEGIRVMPQFMTKKTFNYFYELGKIYGKSGKFDEELLKRLAKPEHLSALRRLFFRFASSIGMAHVYWNKQLKENNAFEERFDKPYMR</sequence>
<evidence type="ECO:0000313" key="7">
    <source>
        <dbReference type="EMBL" id="RZN68717.1"/>
    </source>
</evidence>
<protein>
    <recommendedName>
        <fullName evidence="6">NADPH-dependent FMN reductase-like domain-containing protein</fullName>
    </recommendedName>
</protein>
<dbReference type="PANTHER" id="PTHR43278:SF2">
    <property type="entry name" value="IRON-SULFUR FLAVOPROTEIN"/>
    <property type="match status" value="1"/>
</dbReference>
<comment type="similarity">
    <text evidence="5">Belongs to the SsuE family. Isf subfamily.</text>
</comment>
<organism evidence="7 8">
    <name type="scientific">Candidatus Methanolliviera hydrocarbonicum</name>
    <dbReference type="NCBI Taxonomy" id="2491085"/>
    <lineage>
        <taxon>Archaea</taxon>
        <taxon>Methanobacteriati</taxon>
        <taxon>Methanobacteriota</taxon>
        <taxon>Candidatus Methanoliparia</taxon>
        <taxon>Candidatus Methanoliparales</taxon>
        <taxon>Candidatus Methanollivieraceae</taxon>
        <taxon>Candidatus Methanolliviera</taxon>
    </lineage>
</organism>
<dbReference type="EMBL" id="RXIL01000098">
    <property type="protein sequence ID" value="RZN68717.1"/>
    <property type="molecule type" value="Genomic_DNA"/>
</dbReference>
<evidence type="ECO:0000259" key="6">
    <source>
        <dbReference type="Pfam" id="PF03358"/>
    </source>
</evidence>
<keyword evidence="4" id="KW-0288">FMN</keyword>
<keyword evidence="3" id="KW-0285">Flavoprotein</keyword>
<gene>
    <name evidence="7" type="ORF">EF807_05440</name>
</gene>
<dbReference type="SUPFAM" id="SSF52218">
    <property type="entry name" value="Flavoproteins"/>
    <property type="match status" value="1"/>
</dbReference>
<dbReference type="Proteomes" id="UP000320766">
    <property type="component" value="Unassembled WGS sequence"/>
</dbReference>
<feature type="domain" description="NADPH-dependent FMN reductase-like" evidence="6">
    <location>
        <begin position="1"/>
        <end position="84"/>
    </location>
</feature>
<dbReference type="Gene3D" id="3.40.50.360">
    <property type="match status" value="1"/>
</dbReference>
<evidence type="ECO:0000256" key="1">
    <source>
        <dbReference type="ARBA" id="ARBA00001917"/>
    </source>
</evidence>
<comment type="caution">
    <text evidence="7">The sequence shown here is derived from an EMBL/GenBank/DDBJ whole genome shotgun (WGS) entry which is preliminary data.</text>
</comment>
<evidence type="ECO:0000256" key="4">
    <source>
        <dbReference type="ARBA" id="ARBA00022643"/>
    </source>
</evidence>
<dbReference type="GO" id="GO:0016491">
    <property type="term" value="F:oxidoreductase activity"/>
    <property type="evidence" value="ECO:0007669"/>
    <property type="project" value="InterPro"/>
</dbReference>
<accession>A0A520KW65</accession>
<dbReference type="PANTHER" id="PTHR43278">
    <property type="entry name" value="NAD(P)H-DEPENDENT FMN-CONTAINING OXIDOREDUCTASE YWQN-RELATED"/>
    <property type="match status" value="1"/>
</dbReference>
<evidence type="ECO:0000256" key="3">
    <source>
        <dbReference type="ARBA" id="ARBA00022630"/>
    </source>
</evidence>